<accession>A0AAU9JFU0</accession>
<dbReference type="Gene3D" id="2.60.120.200">
    <property type="match status" value="1"/>
</dbReference>
<feature type="compositionally biased region" description="Basic and acidic residues" evidence="1">
    <location>
        <begin position="1182"/>
        <end position="1195"/>
    </location>
</feature>
<sequence length="1195" mass="136384">MDCICIGKQECLGAVANNKDSYFILSKDYELIEIDIATSHVKNRVQVPKEKLGDNLITLKYNQEHIYIFWGQSEYLVFRLNPPEFLLDVECGGKKPYIPHSTAFTDDLIIFSTFSHSNIYILPIFPLAQQGFSKKPSKLKMTSKVIANHVVVQPMSSFLIAACSDGLIRVWNYQTIEEFLPIIDSGTDQKANKKIISHLMKKNILHQINCLEFNHNGSRLLSGDDAGVINAWNTSDITNYLLDANIRISEQGILGVSWINDDNFIGLIKEGTLILMQISQQVSGSTKRNLPSKIKIVSQSLFSIPHDVISSFPRQELRCLYSLSNNTVLLVWPFDNMKYIFHLSLINSQNASNGYPAICPMIQQPIESLITSPIKFPAYFYFISKNDIIEYSVKDGKQNSIANLPPEQAAYLSLECKPKSGGNPIDILAIKEIKGTKYAHLLRKNGANITSKQYNGVAGCILGEENEIGENLLIVGEDRSSVILYYLDGDEEPENFTLSMKIKNVYWTPLQYGFSVVYETLHEHSIRLSKSVRTGRTEDVDLSDKDVFKLTYDEILTCLKWDNVNIKLAIGTSKRICILNSELQPLEQCILEKPKWSVPTSVFWYGNTLLFSRHEGIYYYSKRIKLLFQVLTPSIICGALNDRILLAVKSNNIEIQARPITMLEPLISGYIKTHPDEEKINKIVRMMNTPLISEDLIKNLLDSGYSEAAWFLVENSESSYVSLPLRIKILKKLNLFDDILDKLLHKKYLEDPYELKHFLVEFNSDHNWKLEKNLISEMAKYFEERGQLLKAAKCLELTNNLKDLEILLAQQGINPSPYILNSKQSVFIDPPGFQDIDFQIQPPNLFPIKLGFGESPFIQLANSFEIIPTHSDNIGQWFGWDSLKEFERAAPQFIDLALIEEEKGGNQELSEEEALAVYLRCDEGKGNQLGNVMNSKAYFINERMWGGMLDEGDPMEYEDKWGKRCQPNYSLSFVMESRLVIDDLKPDKKFSIEFWCSLKALEDACLFKTGTFECRIDNAVYKCTNNAYSLKLIEPKHEQDEEFQPILPIVENIWFHTCITYSTPNLSIYKNGRLMYTANVVDLSMGDSFIFGGLNGYISEIRIWKTQRKSEQIKEVYKCPHDILTEKRRKKWTAIKINKNESENKEKAAGLLLPKPEQPIKLQAPKSLKPPGRLLAPPKAPVKLEEKSKSFDEDS</sequence>
<gene>
    <name evidence="2" type="ORF">BSTOLATCC_MIC36359</name>
</gene>
<comment type="caution">
    <text evidence="2">The sequence shown here is derived from an EMBL/GenBank/DDBJ whole genome shotgun (WGS) entry which is preliminary data.</text>
</comment>
<dbReference type="SMART" id="SM00320">
    <property type="entry name" value="WD40"/>
    <property type="match status" value="2"/>
</dbReference>
<keyword evidence="3" id="KW-1185">Reference proteome</keyword>
<dbReference type="Gene3D" id="2.130.10.10">
    <property type="entry name" value="YVTN repeat-like/Quinoprotein amine dehydrogenase"/>
    <property type="match status" value="1"/>
</dbReference>
<proteinExistence type="predicted"/>
<evidence type="ECO:0000256" key="1">
    <source>
        <dbReference type="SAM" id="MobiDB-lite"/>
    </source>
</evidence>
<name>A0AAU9JFU0_9CILI</name>
<dbReference type="SUPFAM" id="SSF49899">
    <property type="entry name" value="Concanavalin A-like lectins/glucanases"/>
    <property type="match status" value="1"/>
</dbReference>
<reference evidence="2" key="1">
    <citation type="submission" date="2021-09" db="EMBL/GenBank/DDBJ databases">
        <authorList>
            <consortium name="AG Swart"/>
            <person name="Singh M."/>
            <person name="Singh A."/>
            <person name="Seah K."/>
            <person name="Emmerich C."/>
        </authorList>
    </citation>
    <scope>NUCLEOTIDE SEQUENCE</scope>
    <source>
        <strain evidence="2">ATCC30299</strain>
    </source>
</reference>
<dbReference type="SUPFAM" id="SSF82171">
    <property type="entry name" value="DPP6 N-terminal domain-like"/>
    <property type="match status" value="1"/>
</dbReference>
<dbReference type="Proteomes" id="UP001162131">
    <property type="component" value="Unassembled WGS sequence"/>
</dbReference>
<dbReference type="AlphaFoldDB" id="A0AAU9JFU0"/>
<dbReference type="Pfam" id="PF00400">
    <property type="entry name" value="WD40"/>
    <property type="match status" value="2"/>
</dbReference>
<evidence type="ECO:0000313" key="2">
    <source>
        <dbReference type="EMBL" id="CAG9324573.1"/>
    </source>
</evidence>
<organism evidence="2 3">
    <name type="scientific">Blepharisma stoltei</name>
    <dbReference type="NCBI Taxonomy" id="1481888"/>
    <lineage>
        <taxon>Eukaryota</taxon>
        <taxon>Sar</taxon>
        <taxon>Alveolata</taxon>
        <taxon>Ciliophora</taxon>
        <taxon>Postciliodesmatophora</taxon>
        <taxon>Heterotrichea</taxon>
        <taxon>Heterotrichida</taxon>
        <taxon>Blepharismidae</taxon>
        <taxon>Blepharisma</taxon>
    </lineage>
</organism>
<dbReference type="EMBL" id="CAJZBQ010000036">
    <property type="protein sequence ID" value="CAG9324573.1"/>
    <property type="molecule type" value="Genomic_DNA"/>
</dbReference>
<protein>
    <submittedName>
        <fullName evidence="2">Uncharacterized protein</fullName>
    </submittedName>
</protein>
<evidence type="ECO:0000313" key="3">
    <source>
        <dbReference type="Proteomes" id="UP001162131"/>
    </source>
</evidence>
<dbReference type="InterPro" id="IPR036322">
    <property type="entry name" value="WD40_repeat_dom_sf"/>
</dbReference>
<dbReference type="Pfam" id="PF13385">
    <property type="entry name" value="Laminin_G_3"/>
    <property type="match status" value="1"/>
</dbReference>
<feature type="region of interest" description="Disordered" evidence="1">
    <location>
        <begin position="1145"/>
        <end position="1195"/>
    </location>
</feature>
<dbReference type="InterPro" id="IPR015943">
    <property type="entry name" value="WD40/YVTN_repeat-like_dom_sf"/>
</dbReference>
<dbReference type="InterPro" id="IPR001680">
    <property type="entry name" value="WD40_rpt"/>
</dbReference>
<dbReference type="InterPro" id="IPR013320">
    <property type="entry name" value="ConA-like_dom_sf"/>
</dbReference>
<dbReference type="SUPFAM" id="SSF50978">
    <property type="entry name" value="WD40 repeat-like"/>
    <property type="match status" value="1"/>
</dbReference>